<keyword evidence="2" id="KW-0863">Zinc-finger</keyword>
<evidence type="ECO:0000256" key="1">
    <source>
        <dbReference type="ARBA" id="ARBA00022723"/>
    </source>
</evidence>
<reference evidence="5 6" key="1">
    <citation type="submission" date="2023-01" db="EMBL/GenBank/DDBJ databases">
        <authorList>
            <person name="Whitehead M."/>
        </authorList>
    </citation>
    <scope>NUCLEOTIDE SEQUENCE [LARGE SCALE GENOMIC DNA]</scope>
</reference>
<evidence type="ECO:0000256" key="3">
    <source>
        <dbReference type="ARBA" id="ARBA00022833"/>
    </source>
</evidence>
<dbReference type="Proteomes" id="UP001160148">
    <property type="component" value="Unassembled WGS sequence"/>
</dbReference>
<dbReference type="AlphaFoldDB" id="A0AAV0WK79"/>
<dbReference type="GO" id="GO:0008270">
    <property type="term" value="F:zinc ion binding"/>
    <property type="evidence" value="ECO:0007669"/>
    <property type="project" value="UniProtKB-KW"/>
</dbReference>
<dbReference type="EMBL" id="CARXXK010000002">
    <property type="protein sequence ID" value="CAI6356027.1"/>
    <property type="molecule type" value="Genomic_DNA"/>
</dbReference>
<dbReference type="Gene3D" id="2.20.25.240">
    <property type="match status" value="1"/>
</dbReference>
<proteinExistence type="predicted"/>
<evidence type="ECO:0000259" key="4">
    <source>
        <dbReference type="Pfam" id="PF04500"/>
    </source>
</evidence>
<organism evidence="5 6">
    <name type="scientific">Macrosiphum euphorbiae</name>
    <name type="common">potato aphid</name>
    <dbReference type="NCBI Taxonomy" id="13131"/>
    <lineage>
        <taxon>Eukaryota</taxon>
        <taxon>Metazoa</taxon>
        <taxon>Ecdysozoa</taxon>
        <taxon>Arthropoda</taxon>
        <taxon>Hexapoda</taxon>
        <taxon>Insecta</taxon>
        <taxon>Pterygota</taxon>
        <taxon>Neoptera</taxon>
        <taxon>Paraneoptera</taxon>
        <taxon>Hemiptera</taxon>
        <taxon>Sternorrhyncha</taxon>
        <taxon>Aphidomorpha</taxon>
        <taxon>Aphidoidea</taxon>
        <taxon>Aphididae</taxon>
        <taxon>Macrosiphini</taxon>
        <taxon>Macrosiphum</taxon>
    </lineage>
</organism>
<dbReference type="InterPro" id="IPR007588">
    <property type="entry name" value="Znf_FLYWCH"/>
</dbReference>
<keyword evidence="1" id="KW-0479">Metal-binding</keyword>
<protein>
    <recommendedName>
        <fullName evidence="4">FLYWCH-type domain-containing protein</fullName>
    </recommendedName>
</protein>
<sequence length="115" mass="13039">MDLLQQVLSEKGKPLLIINEFKFRKIGKSKDGIKWWCTVKSCTSSVCSDESVTTLLTSNLNHNHEKSSNINRQIVANSLKRKVIDQITTRPLKLIRNEVQSSSVDLTLNDVNSIR</sequence>
<accession>A0AAV0WK79</accession>
<keyword evidence="6" id="KW-1185">Reference proteome</keyword>
<evidence type="ECO:0000256" key="2">
    <source>
        <dbReference type="ARBA" id="ARBA00022771"/>
    </source>
</evidence>
<evidence type="ECO:0000313" key="5">
    <source>
        <dbReference type="EMBL" id="CAI6356027.1"/>
    </source>
</evidence>
<comment type="caution">
    <text evidence="5">The sequence shown here is derived from an EMBL/GenBank/DDBJ whole genome shotgun (WGS) entry which is preliminary data.</text>
</comment>
<keyword evidence="3" id="KW-0862">Zinc</keyword>
<dbReference type="Pfam" id="PF04500">
    <property type="entry name" value="FLYWCH"/>
    <property type="match status" value="1"/>
</dbReference>
<name>A0AAV0WK79_9HEMI</name>
<feature type="domain" description="FLYWCH-type" evidence="4">
    <location>
        <begin position="9"/>
        <end position="64"/>
    </location>
</feature>
<gene>
    <name evidence="5" type="ORF">MEUPH1_LOCUS11811</name>
</gene>
<evidence type="ECO:0000313" key="6">
    <source>
        <dbReference type="Proteomes" id="UP001160148"/>
    </source>
</evidence>